<proteinExistence type="predicted"/>
<evidence type="ECO:0000313" key="3">
    <source>
        <dbReference type="EMBL" id="HIY79141.1"/>
    </source>
</evidence>
<protein>
    <submittedName>
        <fullName evidence="3">IS3 family transposase</fullName>
    </submittedName>
</protein>
<dbReference type="InterPro" id="IPR036397">
    <property type="entry name" value="RNaseH_sf"/>
</dbReference>
<dbReference type="AlphaFoldDB" id="A0A9D2CH93"/>
<feature type="compositionally biased region" description="Low complexity" evidence="1">
    <location>
        <begin position="31"/>
        <end position="44"/>
    </location>
</feature>
<feature type="compositionally biased region" description="Low complexity" evidence="1">
    <location>
        <begin position="14"/>
        <end position="23"/>
    </location>
</feature>
<dbReference type="InterPro" id="IPR001584">
    <property type="entry name" value="Integrase_cat-core"/>
</dbReference>
<name>A0A9D2CH93_9ACTN</name>
<reference evidence="3" key="1">
    <citation type="journal article" date="2021" name="PeerJ">
        <title>Extensive microbial diversity within the chicken gut microbiome revealed by metagenomics and culture.</title>
        <authorList>
            <person name="Gilroy R."/>
            <person name="Ravi A."/>
            <person name="Getino M."/>
            <person name="Pursley I."/>
            <person name="Horton D.L."/>
            <person name="Alikhan N.F."/>
            <person name="Baker D."/>
            <person name="Gharbi K."/>
            <person name="Hall N."/>
            <person name="Watson M."/>
            <person name="Adriaenssens E.M."/>
            <person name="Foster-Nyarko E."/>
            <person name="Jarju S."/>
            <person name="Secka A."/>
            <person name="Antonio M."/>
            <person name="Oren A."/>
            <person name="Chaudhuri R.R."/>
            <person name="La Ragione R."/>
            <person name="Hildebrand F."/>
            <person name="Pallen M.J."/>
        </authorList>
    </citation>
    <scope>NUCLEOTIDE SEQUENCE</scope>
    <source>
        <strain evidence="3">ChiHjej10B9-743</strain>
    </source>
</reference>
<dbReference type="EMBL" id="DXCP01000008">
    <property type="protein sequence ID" value="HIY79141.1"/>
    <property type="molecule type" value="Genomic_DNA"/>
</dbReference>
<organism evidence="3 4">
    <name type="scientific">Candidatus Olsenella excrementavium</name>
    <dbReference type="NCBI Taxonomy" id="2838709"/>
    <lineage>
        <taxon>Bacteria</taxon>
        <taxon>Bacillati</taxon>
        <taxon>Actinomycetota</taxon>
        <taxon>Coriobacteriia</taxon>
        <taxon>Coriobacteriales</taxon>
        <taxon>Atopobiaceae</taxon>
        <taxon>Olsenella</taxon>
    </lineage>
</organism>
<dbReference type="PROSITE" id="PS50994">
    <property type="entry name" value="INTEGRASE"/>
    <property type="match status" value="1"/>
</dbReference>
<dbReference type="GO" id="GO:0003676">
    <property type="term" value="F:nucleic acid binding"/>
    <property type="evidence" value="ECO:0007669"/>
    <property type="project" value="InterPro"/>
</dbReference>
<dbReference type="NCBIfam" id="NF033516">
    <property type="entry name" value="transpos_IS3"/>
    <property type="match status" value="1"/>
</dbReference>
<gene>
    <name evidence="3" type="ORF">IAA42_01715</name>
</gene>
<reference evidence="3" key="2">
    <citation type="submission" date="2021-04" db="EMBL/GenBank/DDBJ databases">
        <authorList>
            <person name="Gilroy R."/>
        </authorList>
    </citation>
    <scope>NUCLEOTIDE SEQUENCE</scope>
    <source>
        <strain evidence="3">ChiHjej10B9-743</strain>
    </source>
</reference>
<dbReference type="InterPro" id="IPR050900">
    <property type="entry name" value="Transposase_IS3/IS150/IS904"/>
</dbReference>
<sequence length="355" mass="38949">MPPVPRGRRRGAEAEAQGQAARVGRGGGAQDQGAGARARGPQARGAGGVPKIIDSPEGGAALPNREKALAVAELSGLGHDLPDLLEAAGLARSTYYYALAHPKAPTRPELRDRVAEIFGRLPNGVGHRQIAMELRAVDGERIADKTALKMMREMGLRCGIRRETDYHRYNSYKGVVGETFENVLGRDFAAGGPWRKMGTDVTEFKCSFGKAYLAPVYDFGSKEIVAWSVSERPDLAQQEEMLSMLMAAKPEGARPVLHSDMGWQYQHATYVSALAESGFVQSMSRKGSCVDNAATEQVFGHLKDEFLRGRDWDTFEGFKADLEAYIHHWNHVRRQVGLKGLTPVEFREQALREAA</sequence>
<dbReference type="InterPro" id="IPR012337">
    <property type="entry name" value="RNaseH-like_sf"/>
</dbReference>
<feature type="region of interest" description="Disordered" evidence="1">
    <location>
        <begin position="1"/>
        <end position="60"/>
    </location>
</feature>
<dbReference type="PANTHER" id="PTHR46889:SF4">
    <property type="entry name" value="TRANSPOSASE INSO FOR INSERTION SEQUENCE ELEMENT IS911B-RELATED"/>
    <property type="match status" value="1"/>
</dbReference>
<evidence type="ECO:0000259" key="2">
    <source>
        <dbReference type="PROSITE" id="PS50994"/>
    </source>
</evidence>
<dbReference type="InterPro" id="IPR048020">
    <property type="entry name" value="Transpos_IS3"/>
</dbReference>
<comment type="caution">
    <text evidence="3">The sequence shown here is derived from an EMBL/GenBank/DDBJ whole genome shotgun (WGS) entry which is preliminary data.</text>
</comment>
<dbReference type="PANTHER" id="PTHR46889">
    <property type="entry name" value="TRANSPOSASE INSF FOR INSERTION SEQUENCE IS3B-RELATED"/>
    <property type="match status" value="1"/>
</dbReference>
<dbReference type="Proteomes" id="UP000824133">
    <property type="component" value="Unassembled WGS sequence"/>
</dbReference>
<dbReference type="Pfam" id="PF13333">
    <property type="entry name" value="rve_2"/>
    <property type="match status" value="1"/>
</dbReference>
<dbReference type="Gene3D" id="3.30.420.10">
    <property type="entry name" value="Ribonuclease H-like superfamily/Ribonuclease H"/>
    <property type="match status" value="1"/>
</dbReference>
<feature type="domain" description="Integrase catalytic" evidence="2">
    <location>
        <begin position="189"/>
        <end position="351"/>
    </location>
</feature>
<evidence type="ECO:0000313" key="4">
    <source>
        <dbReference type="Proteomes" id="UP000824133"/>
    </source>
</evidence>
<dbReference type="Pfam" id="PF00665">
    <property type="entry name" value="rve"/>
    <property type="match status" value="1"/>
</dbReference>
<dbReference type="GO" id="GO:0015074">
    <property type="term" value="P:DNA integration"/>
    <property type="evidence" value="ECO:0007669"/>
    <property type="project" value="InterPro"/>
</dbReference>
<evidence type="ECO:0000256" key="1">
    <source>
        <dbReference type="SAM" id="MobiDB-lite"/>
    </source>
</evidence>
<accession>A0A9D2CH93</accession>
<dbReference type="SUPFAM" id="SSF53098">
    <property type="entry name" value="Ribonuclease H-like"/>
    <property type="match status" value="1"/>
</dbReference>